<evidence type="ECO:0000256" key="1">
    <source>
        <dbReference type="SAM" id="MobiDB-lite"/>
    </source>
</evidence>
<name>A0A9N9PR02_9HELO</name>
<evidence type="ECO:0000313" key="2">
    <source>
        <dbReference type="EMBL" id="CAG8952625.1"/>
    </source>
</evidence>
<comment type="caution">
    <text evidence="2">The sequence shown here is derived from an EMBL/GenBank/DDBJ whole genome shotgun (WGS) entry which is preliminary data.</text>
</comment>
<reference evidence="2" key="1">
    <citation type="submission" date="2021-07" db="EMBL/GenBank/DDBJ databases">
        <authorList>
            <person name="Durling M."/>
        </authorList>
    </citation>
    <scope>NUCLEOTIDE SEQUENCE</scope>
</reference>
<organism evidence="2 3">
    <name type="scientific">Hymenoscyphus fraxineus</name>
    <dbReference type="NCBI Taxonomy" id="746836"/>
    <lineage>
        <taxon>Eukaryota</taxon>
        <taxon>Fungi</taxon>
        <taxon>Dikarya</taxon>
        <taxon>Ascomycota</taxon>
        <taxon>Pezizomycotina</taxon>
        <taxon>Leotiomycetes</taxon>
        <taxon>Helotiales</taxon>
        <taxon>Helotiaceae</taxon>
        <taxon>Hymenoscyphus</taxon>
    </lineage>
</organism>
<dbReference type="Proteomes" id="UP000696280">
    <property type="component" value="Unassembled WGS sequence"/>
</dbReference>
<feature type="compositionally biased region" description="Basic and acidic residues" evidence="1">
    <location>
        <begin position="19"/>
        <end position="42"/>
    </location>
</feature>
<sequence length="58" mass="6855">MPEANLTHPNPNPEPNTSKNDKKEEKPITDVVKDKKGESKDKYKMDGKKFEEFMWKYI</sequence>
<dbReference type="EMBL" id="CAJVRL010000046">
    <property type="protein sequence ID" value="CAG8952625.1"/>
    <property type="molecule type" value="Genomic_DNA"/>
</dbReference>
<accession>A0A9N9PR02</accession>
<gene>
    <name evidence="2" type="ORF">HYFRA_00009732</name>
</gene>
<keyword evidence="3" id="KW-1185">Reference proteome</keyword>
<protein>
    <submittedName>
        <fullName evidence="2">Uncharacterized protein</fullName>
    </submittedName>
</protein>
<dbReference type="AlphaFoldDB" id="A0A9N9PR02"/>
<evidence type="ECO:0000313" key="3">
    <source>
        <dbReference type="Proteomes" id="UP000696280"/>
    </source>
</evidence>
<proteinExistence type="predicted"/>
<feature type="region of interest" description="Disordered" evidence="1">
    <location>
        <begin position="1"/>
        <end position="42"/>
    </location>
</feature>